<dbReference type="Gene3D" id="1.25.40.10">
    <property type="entry name" value="Tetratricopeptide repeat domain"/>
    <property type="match status" value="3"/>
</dbReference>
<dbReference type="Pfam" id="PF13374">
    <property type="entry name" value="TPR_10"/>
    <property type="match status" value="2"/>
</dbReference>
<dbReference type="Gene3D" id="3.40.50.300">
    <property type="entry name" value="P-loop containing nucleotide triphosphate hydrolases"/>
    <property type="match status" value="1"/>
</dbReference>
<dbReference type="Proteomes" id="UP000305067">
    <property type="component" value="Unassembled WGS sequence"/>
</dbReference>
<dbReference type="PANTHER" id="PTHR46082:SF6">
    <property type="entry name" value="AAA+ ATPASE DOMAIN-CONTAINING PROTEIN-RELATED"/>
    <property type="match status" value="1"/>
</dbReference>
<dbReference type="PANTHER" id="PTHR46082">
    <property type="entry name" value="ATP/GTP-BINDING PROTEIN-RELATED"/>
    <property type="match status" value="1"/>
</dbReference>
<dbReference type="AlphaFoldDB" id="A0A5C3R0G8"/>
<dbReference type="Pfam" id="PF13424">
    <property type="entry name" value="TPR_12"/>
    <property type="match status" value="3"/>
</dbReference>
<evidence type="ECO:0000313" key="3">
    <source>
        <dbReference type="Proteomes" id="UP000305067"/>
    </source>
</evidence>
<dbReference type="InterPro" id="IPR027417">
    <property type="entry name" value="P-loop_NTPase"/>
</dbReference>
<dbReference type="InterPro" id="IPR053137">
    <property type="entry name" value="NLR-like"/>
</dbReference>
<evidence type="ECO:0000313" key="2">
    <source>
        <dbReference type="EMBL" id="TFL06069.1"/>
    </source>
</evidence>
<keyword evidence="3" id="KW-1185">Reference proteome</keyword>
<dbReference type="InterPro" id="IPR011990">
    <property type="entry name" value="TPR-like_helical_dom_sf"/>
</dbReference>
<proteinExistence type="predicted"/>
<dbReference type="GO" id="GO:0043531">
    <property type="term" value="F:ADP binding"/>
    <property type="evidence" value="ECO:0007669"/>
    <property type="project" value="InterPro"/>
</dbReference>
<reference evidence="2 3" key="1">
    <citation type="journal article" date="2019" name="Nat. Ecol. Evol.">
        <title>Megaphylogeny resolves global patterns of mushroom evolution.</title>
        <authorList>
            <person name="Varga T."/>
            <person name="Krizsan K."/>
            <person name="Foldi C."/>
            <person name="Dima B."/>
            <person name="Sanchez-Garcia M."/>
            <person name="Sanchez-Ramirez S."/>
            <person name="Szollosi G.J."/>
            <person name="Szarkandi J.G."/>
            <person name="Papp V."/>
            <person name="Albert L."/>
            <person name="Andreopoulos W."/>
            <person name="Angelini C."/>
            <person name="Antonin V."/>
            <person name="Barry K.W."/>
            <person name="Bougher N.L."/>
            <person name="Buchanan P."/>
            <person name="Buyck B."/>
            <person name="Bense V."/>
            <person name="Catcheside P."/>
            <person name="Chovatia M."/>
            <person name="Cooper J."/>
            <person name="Damon W."/>
            <person name="Desjardin D."/>
            <person name="Finy P."/>
            <person name="Geml J."/>
            <person name="Haridas S."/>
            <person name="Hughes K."/>
            <person name="Justo A."/>
            <person name="Karasinski D."/>
            <person name="Kautmanova I."/>
            <person name="Kiss B."/>
            <person name="Kocsube S."/>
            <person name="Kotiranta H."/>
            <person name="LaButti K.M."/>
            <person name="Lechner B.E."/>
            <person name="Liimatainen K."/>
            <person name="Lipzen A."/>
            <person name="Lukacs Z."/>
            <person name="Mihaltcheva S."/>
            <person name="Morgado L.N."/>
            <person name="Niskanen T."/>
            <person name="Noordeloos M.E."/>
            <person name="Ohm R.A."/>
            <person name="Ortiz-Santana B."/>
            <person name="Ovrebo C."/>
            <person name="Racz N."/>
            <person name="Riley R."/>
            <person name="Savchenko A."/>
            <person name="Shiryaev A."/>
            <person name="Soop K."/>
            <person name="Spirin V."/>
            <person name="Szebenyi C."/>
            <person name="Tomsovsky M."/>
            <person name="Tulloss R.E."/>
            <person name="Uehling J."/>
            <person name="Grigoriev I.V."/>
            <person name="Vagvolgyi C."/>
            <person name="Papp T."/>
            <person name="Martin F.M."/>
            <person name="Miettinen O."/>
            <person name="Hibbett D.S."/>
            <person name="Nagy L.G."/>
        </authorList>
    </citation>
    <scope>NUCLEOTIDE SEQUENCE [LARGE SCALE GENOMIC DNA]</scope>
    <source>
        <strain evidence="2 3">CBS 309.79</strain>
    </source>
</reference>
<dbReference type="InterPro" id="IPR002182">
    <property type="entry name" value="NB-ARC"/>
</dbReference>
<dbReference type="EMBL" id="ML178815">
    <property type="protein sequence ID" value="TFL06069.1"/>
    <property type="molecule type" value="Genomic_DNA"/>
</dbReference>
<organism evidence="2 3">
    <name type="scientific">Pterulicium gracile</name>
    <dbReference type="NCBI Taxonomy" id="1884261"/>
    <lineage>
        <taxon>Eukaryota</taxon>
        <taxon>Fungi</taxon>
        <taxon>Dikarya</taxon>
        <taxon>Basidiomycota</taxon>
        <taxon>Agaricomycotina</taxon>
        <taxon>Agaricomycetes</taxon>
        <taxon>Agaricomycetidae</taxon>
        <taxon>Agaricales</taxon>
        <taxon>Pleurotineae</taxon>
        <taxon>Pterulaceae</taxon>
        <taxon>Pterulicium</taxon>
    </lineage>
</organism>
<dbReference type="OrthoDB" id="3259098at2759"/>
<dbReference type="SUPFAM" id="SSF48452">
    <property type="entry name" value="TPR-like"/>
    <property type="match status" value="3"/>
</dbReference>
<gene>
    <name evidence="2" type="ORF">BDV98DRAFT_558770</name>
</gene>
<dbReference type="STRING" id="1884261.A0A5C3R0G8"/>
<name>A0A5C3R0G8_9AGAR</name>
<feature type="domain" description="NB-ARC" evidence="1">
    <location>
        <begin position="63"/>
        <end position="214"/>
    </location>
</feature>
<sequence>MTPALSDDPRASLPPFKPLEPTDFLLPRTPLYRSKLKPCPTPLPYFTGREDALQRMASYFESELDEDSNRVFVLYGPPGSGKTEIAYEYIRRNQHLAEDWSSRISTIFVIDASSQQSIVCGWGAIAHAAQLEGRMDVVIRWMASLHDPWLLFLDNATDASLDIANLPHTGKNGSIIVTTRDQEVVKGVAAGAGDAWFHVSCLPMEDALSLLSRVCPGDDEDEAKLREALVTKLGFLPLPIRLAGSAIKFFPLTLSDYLKLVDHDQDSQPAELTHPSVGDEPPPLYTNNLENVWNITVNRLRTAASDLLVLCALMHHRDIPLQIFRSAAEHMGTPRLSDPPAESLHTAFKDLEGVLSSYKLPGETWDQAAFDTEISDLHQLGLIQVAPSFISLHGALSVFKLPHSRIQSKHAEVLLAASLKEEDVETLDFPYRAALSLHVSSTLCHLAPETAEPSTVALFSPLFVSVNLFSQAEAISRSLVAREEAQHGAAHPTTMKAKLLLASVLEAQEKWDQCHALASDILIGGVNDAVVDTFRTTALVVSSLQGIGKLEEARECAVNFLKAQQMGMWQKDAESLLPKQLLASALKNLGRLREARAVELEILEAQSNELGPDHPSTLFVLYQLALSCSLLGEWSAARDGLRTTLQGRSRVLGDQHKDTLETQRSLVQILGKLGEWKESKIVAEKLLEYRTAALGPEHLDVFNSKSDLADTLLHLGQLNKSRNLAQQAAEGLQQLLGPRHASALDAQLIVARVLVALGRWEDSRKLCVPLVQWRSERLGHEHRDTLQVMETQAYAMNHVGRAREARQIAERIFDIRHRVSGPGHPDTLCAMHLVAVNLGTLGHWEACRNIISNVVDIRCRVAGQEHPTTLSAQSYLAFALMNLRETDEANRIASTCRDAQSRVLGPSHPDTLETMHVTSCILGNMGKWEEASELCRKNLDTRENVLGRQHPDTMNSMFNLSVALHKLRRLQNAATMASQTVERYQEVYGAKHPFTMAARARLEAIEEDSGSSSSSWLASARSRFAGMLVKQS</sequence>
<accession>A0A5C3R0G8</accession>
<dbReference type="Pfam" id="PF00931">
    <property type="entry name" value="NB-ARC"/>
    <property type="match status" value="1"/>
</dbReference>
<evidence type="ECO:0000259" key="1">
    <source>
        <dbReference type="Pfam" id="PF00931"/>
    </source>
</evidence>
<protein>
    <recommendedName>
        <fullName evidence="1">NB-ARC domain-containing protein</fullName>
    </recommendedName>
</protein>
<dbReference type="SUPFAM" id="SSF52540">
    <property type="entry name" value="P-loop containing nucleoside triphosphate hydrolases"/>
    <property type="match status" value="1"/>
</dbReference>